<evidence type="ECO:0000313" key="1">
    <source>
        <dbReference type="EMBL" id="OPH60840.1"/>
    </source>
</evidence>
<gene>
    <name evidence="1" type="ORF">BC351_16725</name>
</gene>
<dbReference type="STRING" id="1469647.BC351_16725"/>
<proteinExistence type="predicted"/>
<comment type="caution">
    <text evidence="1">The sequence shown here is derived from an EMBL/GenBank/DDBJ whole genome shotgun (WGS) entry which is preliminary data.</text>
</comment>
<evidence type="ECO:0000313" key="2">
    <source>
        <dbReference type="Proteomes" id="UP000190626"/>
    </source>
</evidence>
<organism evidence="1 2">
    <name type="scientific">Paenibacillus ferrarius</name>
    <dbReference type="NCBI Taxonomy" id="1469647"/>
    <lineage>
        <taxon>Bacteria</taxon>
        <taxon>Bacillati</taxon>
        <taxon>Bacillota</taxon>
        <taxon>Bacilli</taxon>
        <taxon>Bacillales</taxon>
        <taxon>Paenibacillaceae</taxon>
        <taxon>Paenibacillus</taxon>
    </lineage>
</organism>
<accession>A0A1V4HRX5</accession>
<protein>
    <submittedName>
        <fullName evidence="1">Uncharacterized protein</fullName>
    </submittedName>
</protein>
<dbReference type="EMBL" id="MBTG01000003">
    <property type="protein sequence ID" value="OPH60840.1"/>
    <property type="molecule type" value="Genomic_DNA"/>
</dbReference>
<keyword evidence="2" id="KW-1185">Reference proteome</keyword>
<sequence length="63" mass="7511">MVSALLEHQLQLAFDFPSFAYKPNLAIGNIALHIQFPLFRLNFDIMNDMREWDKIDQLIRMRC</sequence>
<dbReference type="Proteomes" id="UP000190626">
    <property type="component" value="Unassembled WGS sequence"/>
</dbReference>
<reference evidence="2" key="1">
    <citation type="submission" date="2016-07" db="EMBL/GenBank/DDBJ databases">
        <authorList>
            <person name="Florea S."/>
            <person name="Webb J.S."/>
            <person name="Jaromczyk J."/>
            <person name="Schardl C.L."/>
        </authorList>
    </citation>
    <scope>NUCLEOTIDE SEQUENCE [LARGE SCALE GENOMIC DNA]</scope>
    <source>
        <strain evidence="2">CY1</strain>
    </source>
</reference>
<dbReference type="AlphaFoldDB" id="A0A1V4HRX5"/>
<name>A0A1V4HRX5_9BACL</name>